<sequence length="82" mass="8676">MKPAHALPLRLYNAQLLCIRDRSVRIAGGKAWLTDARGKDLILGAGDCYRVDGLAVIEAIGATDLVFDGVVAATDTPILIVS</sequence>
<evidence type="ECO:0000313" key="2">
    <source>
        <dbReference type="Proteomes" id="UP000543030"/>
    </source>
</evidence>
<gene>
    <name evidence="1" type="ORF">HNQ50_002291</name>
</gene>
<organism evidence="1 2">
    <name type="scientific">Silvimonas terrae</name>
    <dbReference type="NCBI Taxonomy" id="300266"/>
    <lineage>
        <taxon>Bacteria</taxon>
        <taxon>Pseudomonadati</taxon>
        <taxon>Pseudomonadota</taxon>
        <taxon>Betaproteobacteria</taxon>
        <taxon>Neisseriales</taxon>
        <taxon>Chitinibacteraceae</taxon>
        <taxon>Silvimonas</taxon>
    </lineage>
</organism>
<proteinExistence type="predicted"/>
<dbReference type="AlphaFoldDB" id="A0A840RH67"/>
<dbReference type="Proteomes" id="UP000543030">
    <property type="component" value="Unassembled WGS sequence"/>
</dbReference>
<accession>A0A840RH67</accession>
<reference evidence="1 2" key="1">
    <citation type="submission" date="2020-08" db="EMBL/GenBank/DDBJ databases">
        <title>Genomic Encyclopedia of Type Strains, Phase IV (KMG-IV): sequencing the most valuable type-strain genomes for metagenomic binning, comparative biology and taxonomic classification.</title>
        <authorList>
            <person name="Goeker M."/>
        </authorList>
    </citation>
    <scope>NUCLEOTIDE SEQUENCE [LARGE SCALE GENOMIC DNA]</scope>
    <source>
        <strain evidence="1 2">DSM 18233</strain>
    </source>
</reference>
<name>A0A840RH67_9NEIS</name>
<keyword evidence="2" id="KW-1185">Reference proteome</keyword>
<evidence type="ECO:0008006" key="3">
    <source>
        <dbReference type="Google" id="ProtNLM"/>
    </source>
</evidence>
<dbReference type="RefSeq" id="WP_184100698.1">
    <property type="nucleotide sequence ID" value="NZ_JACHHN010000004.1"/>
</dbReference>
<dbReference type="EMBL" id="JACHHN010000004">
    <property type="protein sequence ID" value="MBB5191561.1"/>
    <property type="molecule type" value="Genomic_DNA"/>
</dbReference>
<protein>
    <recommendedName>
        <fullName evidence="3">DUF2917 family protein</fullName>
    </recommendedName>
</protein>
<evidence type="ECO:0000313" key="1">
    <source>
        <dbReference type="EMBL" id="MBB5191561.1"/>
    </source>
</evidence>
<comment type="caution">
    <text evidence="1">The sequence shown here is derived from an EMBL/GenBank/DDBJ whole genome shotgun (WGS) entry which is preliminary data.</text>
</comment>